<keyword evidence="6" id="KW-0812">Transmembrane</keyword>
<organism evidence="7 8">
    <name type="scientific">Bradyrhizobium lablabi</name>
    <dbReference type="NCBI Taxonomy" id="722472"/>
    <lineage>
        <taxon>Bacteria</taxon>
        <taxon>Pseudomonadati</taxon>
        <taxon>Pseudomonadota</taxon>
        <taxon>Alphaproteobacteria</taxon>
        <taxon>Hyphomicrobiales</taxon>
        <taxon>Nitrobacteraceae</taxon>
        <taxon>Bradyrhizobium</taxon>
    </lineage>
</organism>
<evidence type="ECO:0000256" key="1">
    <source>
        <dbReference type="ARBA" id="ARBA00001970"/>
    </source>
</evidence>
<evidence type="ECO:0000256" key="2">
    <source>
        <dbReference type="ARBA" id="ARBA00022559"/>
    </source>
</evidence>
<dbReference type="GO" id="GO:0005829">
    <property type="term" value="C:cytosol"/>
    <property type="evidence" value="ECO:0007669"/>
    <property type="project" value="TreeGrafter"/>
</dbReference>
<dbReference type="SUPFAM" id="SSF54909">
    <property type="entry name" value="Dimeric alpha+beta barrel"/>
    <property type="match status" value="1"/>
</dbReference>
<keyword evidence="6" id="KW-0472">Membrane</keyword>
<dbReference type="InterPro" id="IPR036396">
    <property type="entry name" value="Cyt_P450_sf"/>
</dbReference>
<keyword evidence="4" id="KW-0560">Oxidoreductase</keyword>
<dbReference type="PANTHER" id="PTHR30521:SF5">
    <property type="entry name" value="BLR4509 PROTEIN"/>
    <property type="match status" value="1"/>
</dbReference>
<name>A0A1M6W3Z8_9BRAD</name>
<keyword evidence="2" id="KW-0575">Peroxidase</keyword>
<accession>A0A1M6W3Z8</accession>
<keyword evidence="3" id="KW-0479">Metal-binding</keyword>
<evidence type="ECO:0000256" key="4">
    <source>
        <dbReference type="ARBA" id="ARBA00023002"/>
    </source>
</evidence>
<dbReference type="PANTHER" id="PTHR30521">
    <property type="entry name" value="DEFERROCHELATASE/PEROXIDASE"/>
    <property type="match status" value="1"/>
</dbReference>
<sequence>MGDAKAAGGLFAGWTLKYFDKITAAQAISGNGNASDEDEFDFNDLGADRSWSPVLRRLWLWSLRVTFAFFRACWPIPKFGRLVIITRDADVRDVLAKHDIFRVPYGPEMKELGGGAATFVLGLEGVEQQRQHDLIRDLIGEQDAKWLIQRTRQIADTLLDASEGRIDVMKDLITRVASETCAEFFGLGVDDPDAFAEWSMSISALLFADPFGKPATRKLALAGAARVRSVIDAAMARLPVDPPMPTEGLGKTILERLVDTGTPPAEIRAIMVGMITGFIPTTTLAAGNILEQLLRKPDGLDAVAAAAKQARSSDDPSARDRLEQLLFEAARLNPALNPGQWRYAAQDATVTTASGSHRIAAGSVLLVATASAMRDRQSRGYELVFGSGVHACLGKTLAMAQITAIFESLLSRDAVHVRKDQWGQIYRVGVFPRRLDMEFKPAYGSQIQSMVTVLAPLTAQADINAWRQAIENLGAQPQPNMRDALQRTNLVHFASLNVIDLGDPIAPAPYLLLEVNGDGTSDRLIDAVDASASPWLLSLFRSAANGDTTPVPASTGPVLGQLLRASEIKLKARPWGTAGLCFFGLPGQSIASIQQQDDLAKFCREAVDHFVEVHAGIGSHATNALQFVRDLIHDKPRLRAMNDPKTRSLLERGPAFRRYLTIPSRQEPPTLCWTKPDSRLAAVLSSPTLFPTYFILAAIAIIVSVLCFIWYDFTLSFAPAHLLTTIGQCLISLVAGCIGAATLVGILVGAFAARLHWADITDRPEDLDPNLAKVREIAKRENDPNCEQNHFLSVSPLKPGWFRKLTLGVALWGIELVVSRAFRPGYIVNMGTIHFARWFRPPGSERLVFLSNYDGSWESYLEDFVTKAYLGQNAAWSNAVGFPRTKWLVQGGAQDGDRFKRWVRRQQQPTQFWFHHFSHLTADQLRNNAVISWELARATTDSQARAWLSYFGSMPKTDTVIETPEVQSVVFRGFKRLPYMKFAAIRLPDDRNVCARWLASLVSGTWDPHGTGDPEPDERLQVTFGDRPLIGEEPSATCVAFTAAGLSHLLKESNDCGFDTLSTFPTAFNLGMSSRQRILGDYAASEPSSWRWSDADPDKAVHAAIFVYGKSQEECDTLFELHRSSLTGAGLAITELNTQPTKKSADHIEKGISYEHFGFRDGISQPVIRGTQRFASGAQQPRDIMAPGEFLLGYQSNQGYYPPTPVVARESDTGNRLGSVPSAGDTRFSAFQDPRPQVRDFGRNGTFLAIRQLEQHVDEFHAYADRCVMALGDPDQLTGLIGGAVTRDWVEAKMMGRWHDGVPLIVRPIGPVPPPQDDDGSLEETDTDLNFGVDDPQGLYCPFGAHIRRTNPRGSLAPGDDSQLMITNRHRLLRRGRSYQQEGEKGLLFIGLCADLERQFEFIQQSWLGSTSFAGLTNEPDPIVAVKPSGASTRFTIPTSAGSLALPGGESFVTVHGGGYFFLPGRSALMFLAEFVQLCLSKRKPVNNATEADAHQPT</sequence>
<keyword evidence="5" id="KW-0408">Iron</keyword>
<dbReference type="PROSITE" id="PS51404">
    <property type="entry name" value="DYP_PEROXIDASE"/>
    <property type="match status" value="1"/>
</dbReference>
<feature type="transmembrane region" description="Helical" evidence="6">
    <location>
        <begin position="693"/>
        <end position="718"/>
    </location>
</feature>
<dbReference type="OrthoDB" id="236246at2"/>
<dbReference type="InterPro" id="IPR006314">
    <property type="entry name" value="Dyp_peroxidase"/>
</dbReference>
<dbReference type="Gene3D" id="1.10.630.10">
    <property type="entry name" value="Cytochrome P450"/>
    <property type="match status" value="1"/>
</dbReference>
<protein>
    <submittedName>
        <fullName evidence="7">Cytochrome P450</fullName>
    </submittedName>
</protein>
<dbReference type="RefSeq" id="WP_074818752.1">
    <property type="nucleotide sequence ID" value="NZ_FNTI01000001.1"/>
</dbReference>
<gene>
    <name evidence="7" type="ORF">SAMN05444171_2200</name>
</gene>
<comment type="cofactor">
    <cofactor evidence="1">
        <name>heme b</name>
        <dbReference type="ChEBI" id="CHEBI:60344"/>
    </cofactor>
</comment>
<dbReference type="GO" id="GO:0005506">
    <property type="term" value="F:iron ion binding"/>
    <property type="evidence" value="ECO:0007669"/>
    <property type="project" value="InterPro"/>
</dbReference>
<proteinExistence type="predicted"/>
<dbReference type="Proteomes" id="UP000183208">
    <property type="component" value="Unassembled WGS sequence"/>
</dbReference>
<feature type="transmembrane region" description="Helical" evidence="6">
    <location>
        <begin position="730"/>
        <end position="753"/>
    </location>
</feature>
<dbReference type="GO" id="GO:0016705">
    <property type="term" value="F:oxidoreductase activity, acting on paired donors, with incorporation or reduction of molecular oxygen"/>
    <property type="evidence" value="ECO:0007669"/>
    <property type="project" value="InterPro"/>
</dbReference>
<dbReference type="PROSITE" id="PS00086">
    <property type="entry name" value="CYTOCHROME_P450"/>
    <property type="match status" value="1"/>
</dbReference>
<dbReference type="InterPro" id="IPR017972">
    <property type="entry name" value="Cyt_P450_CS"/>
</dbReference>
<dbReference type="InterPro" id="IPR011008">
    <property type="entry name" value="Dimeric_a/b-barrel"/>
</dbReference>
<evidence type="ECO:0000256" key="5">
    <source>
        <dbReference type="ARBA" id="ARBA00023004"/>
    </source>
</evidence>
<dbReference type="GO" id="GO:0004497">
    <property type="term" value="F:monooxygenase activity"/>
    <property type="evidence" value="ECO:0007669"/>
    <property type="project" value="InterPro"/>
</dbReference>
<keyword evidence="6" id="KW-1133">Transmembrane helix</keyword>
<dbReference type="GO" id="GO:0020037">
    <property type="term" value="F:heme binding"/>
    <property type="evidence" value="ECO:0007669"/>
    <property type="project" value="InterPro"/>
</dbReference>
<dbReference type="SUPFAM" id="SSF48264">
    <property type="entry name" value="Cytochrome P450"/>
    <property type="match status" value="1"/>
</dbReference>
<dbReference type="EMBL" id="FNTI01000001">
    <property type="protein sequence ID" value="SEC76130.1"/>
    <property type="molecule type" value="Genomic_DNA"/>
</dbReference>
<dbReference type="GO" id="GO:0004601">
    <property type="term" value="F:peroxidase activity"/>
    <property type="evidence" value="ECO:0007669"/>
    <property type="project" value="UniProtKB-KW"/>
</dbReference>
<evidence type="ECO:0000313" key="7">
    <source>
        <dbReference type="EMBL" id="SEC76130.1"/>
    </source>
</evidence>
<evidence type="ECO:0000313" key="8">
    <source>
        <dbReference type="Proteomes" id="UP000183208"/>
    </source>
</evidence>
<evidence type="ECO:0000256" key="6">
    <source>
        <dbReference type="SAM" id="Phobius"/>
    </source>
</evidence>
<evidence type="ECO:0000256" key="3">
    <source>
        <dbReference type="ARBA" id="ARBA00022723"/>
    </source>
</evidence>
<reference evidence="7 8" key="1">
    <citation type="submission" date="2016-10" db="EMBL/GenBank/DDBJ databases">
        <authorList>
            <person name="de Groot N.N."/>
        </authorList>
    </citation>
    <scope>NUCLEOTIDE SEQUENCE [LARGE SCALE GENOMIC DNA]</scope>
    <source>
        <strain evidence="7 8">GAS522</strain>
    </source>
</reference>